<comment type="subunit">
    <text evidence="4 8">Dimer of large and small chains.</text>
</comment>
<dbReference type="InterPro" id="IPR027271">
    <property type="entry name" value="Acetolactate_synth/TF_NikR_C"/>
</dbReference>
<keyword evidence="8 10" id="KW-0808">Transferase</keyword>
<evidence type="ECO:0000256" key="8">
    <source>
        <dbReference type="RuleBase" id="RU368092"/>
    </source>
</evidence>
<dbReference type="GO" id="GO:0009097">
    <property type="term" value="P:isoleucine biosynthetic process"/>
    <property type="evidence" value="ECO:0007669"/>
    <property type="project" value="UniProtKB-UniRule"/>
</dbReference>
<dbReference type="InterPro" id="IPR019455">
    <property type="entry name" value="Acetolactate_synth_ssu_C"/>
</dbReference>
<dbReference type="GO" id="GO:0003984">
    <property type="term" value="F:acetolactate synthase activity"/>
    <property type="evidence" value="ECO:0007669"/>
    <property type="project" value="UniProtKB-UniRule"/>
</dbReference>
<evidence type="ECO:0000256" key="1">
    <source>
        <dbReference type="ARBA" id="ARBA00004974"/>
    </source>
</evidence>
<dbReference type="InterPro" id="IPR004789">
    <property type="entry name" value="Acetalactate_synth_ssu"/>
</dbReference>
<dbReference type="PANTHER" id="PTHR30239:SF0">
    <property type="entry name" value="ACETOLACTATE SYNTHASE SMALL SUBUNIT 1, CHLOROPLASTIC"/>
    <property type="match status" value="1"/>
</dbReference>
<protein>
    <recommendedName>
        <fullName evidence="8">Acetolactate synthase small subunit</fullName>
        <shortName evidence="8">AHAS</shortName>
        <shortName evidence="8">ALS</shortName>
        <ecNumber evidence="8">2.2.1.6</ecNumber>
    </recommendedName>
    <alternativeName>
        <fullName evidence="8">Acetohydroxy-acid synthase small subunit</fullName>
    </alternativeName>
</protein>
<name>A0AAE3KVE8_9BACT</name>
<dbReference type="NCBIfam" id="NF008864">
    <property type="entry name" value="PRK11895.1"/>
    <property type="match status" value="1"/>
</dbReference>
<organism evidence="10 11">
    <name type="scientific">Lacihabitans soyangensis</name>
    <dbReference type="NCBI Taxonomy" id="869394"/>
    <lineage>
        <taxon>Bacteria</taxon>
        <taxon>Pseudomonadati</taxon>
        <taxon>Bacteroidota</taxon>
        <taxon>Cytophagia</taxon>
        <taxon>Cytophagales</taxon>
        <taxon>Leadbetterellaceae</taxon>
        <taxon>Lacihabitans</taxon>
    </lineage>
</organism>
<dbReference type="GO" id="GO:0009099">
    <property type="term" value="P:L-valine biosynthetic process"/>
    <property type="evidence" value="ECO:0007669"/>
    <property type="project" value="UniProtKB-UniRule"/>
</dbReference>
<comment type="pathway">
    <text evidence="2 8">Amino-acid biosynthesis; L-valine biosynthesis; L-valine from pyruvate: step 1/4.</text>
</comment>
<dbReference type="EMBL" id="RJUF01000195">
    <property type="protein sequence ID" value="MCP9766088.1"/>
    <property type="molecule type" value="Genomic_DNA"/>
</dbReference>
<evidence type="ECO:0000259" key="9">
    <source>
        <dbReference type="PROSITE" id="PS51671"/>
    </source>
</evidence>
<evidence type="ECO:0000256" key="6">
    <source>
        <dbReference type="ARBA" id="ARBA00023304"/>
    </source>
</evidence>
<evidence type="ECO:0000256" key="2">
    <source>
        <dbReference type="ARBA" id="ARBA00005025"/>
    </source>
</evidence>
<dbReference type="AlphaFoldDB" id="A0AAE3KVE8"/>
<dbReference type="PANTHER" id="PTHR30239">
    <property type="entry name" value="ACETOLACTATE SYNTHASE SMALL SUBUNIT"/>
    <property type="match status" value="1"/>
</dbReference>
<dbReference type="GO" id="GO:1990610">
    <property type="term" value="F:acetolactate synthase regulator activity"/>
    <property type="evidence" value="ECO:0007669"/>
    <property type="project" value="UniProtKB-UniRule"/>
</dbReference>
<evidence type="ECO:0000256" key="5">
    <source>
        <dbReference type="ARBA" id="ARBA00022605"/>
    </source>
</evidence>
<dbReference type="CDD" id="cd04878">
    <property type="entry name" value="ACT_AHAS"/>
    <property type="match status" value="1"/>
</dbReference>
<evidence type="ECO:0000256" key="3">
    <source>
        <dbReference type="ARBA" id="ARBA00006341"/>
    </source>
</evidence>
<dbReference type="Proteomes" id="UP001204144">
    <property type="component" value="Unassembled WGS sequence"/>
</dbReference>
<dbReference type="InterPro" id="IPR002912">
    <property type="entry name" value="ACT_dom"/>
</dbReference>
<reference evidence="10 11" key="1">
    <citation type="submission" date="2018-11" db="EMBL/GenBank/DDBJ databases">
        <title>Novel bacteria species description.</title>
        <authorList>
            <person name="Han J.-H."/>
        </authorList>
    </citation>
    <scope>NUCLEOTIDE SEQUENCE [LARGE SCALE GENOMIC DNA]</scope>
    <source>
        <strain evidence="10 11">KCTC23259</strain>
    </source>
</reference>
<evidence type="ECO:0000256" key="4">
    <source>
        <dbReference type="ARBA" id="ARBA00011744"/>
    </source>
</evidence>
<dbReference type="InterPro" id="IPR039557">
    <property type="entry name" value="AHAS_ACT"/>
</dbReference>
<sequence>MTQYTICVFTENSIGLLNKITVIFTRRRINIESLTVSETVRKGVSRFTIVIKHEKREEVEKLVRQIRKIVEVLAVFGYLNDEIVYNEIALFKISTPIGGKALDIDTINRIYKAWVVYWGLDYVTIQKTGTEEEIFDFFRYLKPHGIIEFVRSGRVAIGKTPQGLVEYLPEDQEWEYYL</sequence>
<evidence type="ECO:0000256" key="7">
    <source>
        <dbReference type="ARBA" id="ARBA00048670"/>
    </source>
</evidence>
<evidence type="ECO:0000313" key="11">
    <source>
        <dbReference type="Proteomes" id="UP001204144"/>
    </source>
</evidence>
<dbReference type="Gene3D" id="3.30.70.260">
    <property type="match status" value="1"/>
</dbReference>
<dbReference type="InterPro" id="IPR054480">
    <property type="entry name" value="AHAS_small-like_ACT"/>
</dbReference>
<comment type="pathway">
    <text evidence="1 8">Amino-acid biosynthesis; L-isoleucine biosynthesis; L-isoleucine from 2-oxobutanoate: step 1/4.</text>
</comment>
<accession>A0AAE3KVE8</accession>
<gene>
    <name evidence="10" type="primary">ilvN</name>
    <name evidence="10" type="ORF">EGI31_24385</name>
</gene>
<dbReference type="Gene3D" id="3.30.70.1150">
    <property type="entry name" value="ACT-like. Chain A, domain 2"/>
    <property type="match status" value="1"/>
</dbReference>
<dbReference type="SUPFAM" id="SSF55021">
    <property type="entry name" value="ACT-like"/>
    <property type="match status" value="2"/>
</dbReference>
<proteinExistence type="inferred from homology"/>
<comment type="caution">
    <text evidence="10">The sequence shown here is derived from an EMBL/GenBank/DDBJ whole genome shotgun (WGS) entry which is preliminary data.</text>
</comment>
<dbReference type="InterPro" id="IPR045865">
    <property type="entry name" value="ACT-like_dom_sf"/>
</dbReference>
<evidence type="ECO:0000313" key="10">
    <source>
        <dbReference type="EMBL" id="MCP9766088.1"/>
    </source>
</evidence>
<feature type="domain" description="ACT" evidence="9">
    <location>
        <begin position="5"/>
        <end position="86"/>
    </location>
</feature>
<comment type="similarity">
    <text evidence="3 8">Belongs to the acetolactate synthase small subunit family.</text>
</comment>
<dbReference type="PROSITE" id="PS51671">
    <property type="entry name" value="ACT"/>
    <property type="match status" value="1"/>
</dbReference>
<dbReference type="Pfam" id="PF22629">
    <property type="entry name" value="ACT_AHAS_ss"/>
    <property type="match status" value="1"/>
</dbReference>
<comment type="catalytic activity">
    <reaction evidence="7 8">
        <text>2 pyruvate + H(+) = (2S)-2-acetolactate + CO2</text>
        <dbReference type="Rhea" id="RHEA:25249"/>
        <dbReference type="ChEBI" id="CHEBI:15361"/>
        <dbReference type="ChEBI" id="CHEBI:15378"/>
        <dbReference type="ChEBI" id="CHEBI:16526"/>
        <dbReference type="ChEBI" id="CHEBI:58476"/>
        <dbReference type="EC" id="2.2.1.6"/>
    </reaction>
</comment>
<dbReference type="GO" id="GO:0005829">
    <property type="term" value="C:cytosol"/>
    <property type="evidence" value="ECO:0007669"/>
    <property type="project" value="TreeGrafter"/>
</dbReference>
<dbReference type="Pfam" id="PF10369">
    <property type="entry name" value="ALS_ss_C"/>
    <property type="match status" value="1"/>
</dbReference>
<keyword evidence="11" id="KW-1185">Reference proteome</keyword>
<dbReference type="EC" id="2.2.1.6" evidence="8"/>
<dbReference type="RefSeq" id="WP_255039793.1">
    <property type="nucleotide sequence ID" value="NZ_RJUF01000195.1"/>
</dbReference>
<comment type="function">
    <text evidence="8">Catalyzes the conversion of 2 pyruvate molecules into acetolactate in the first common step of the biosynthetic pathway of the branched-amino acids such as leucine, isoleucine, and valine.</text>
</comment>
<keyword evidence="5 8" id="KW-0028">Amino-acid biosynthesis</keyword>
<dbReference type="NCBIfam" id="TIGR00119">
    <property type="entry name" value="acolac_sm"/>
    <property type="match status" value="1"/>
</dbReference>
<keyword evidence="6 8" id="KW-0100">Branched-chain amino acid biosynthesis</keyword>